<protein>
    <recommendedName>
        <fullName evidence="1">Ribbon-helix-helix protein CopG domain-containing protein</fullName>
    </recommendedName>
</protein>
<dbReference type="EMBL" id="BAAAQF010000005">
    <property type="protein sequence ID" value="GAA1671975.1"/>
    <property type="molecule type" value="Genomic_DNA"/>
</dbReference>
<dbReference type="Gene3D" id="1.10.1220.10">
    <property type="entry name" value="Met repressor-like"/>
    <property type="match status" value="1"/>
</dbReference>
<proteinExistence type="predicted"/>
<reference evidence="3" key="1">
    <citation type="journal article" date="2019" name="Int. J. Syst. Evol. Microbiol.">
        <title>The Global Catalogue of Microorganisms (GCM) 10K type strain sequencing project: providing services to taxonomists for standard genome sequencing and annotation.</title>
        <authorList>
            <consortium name="The Broad Institute Genomics Platform"/>
            <consortium name="The Broad Institute Genome Sequencing Center for Infectious Disease"/>
            <person name="Wu L."/>
            <person name="Ma J."/>
        </authorList>
    </citation>
    <scope>NUCLEOTIDE SEQUENCE [LARGE SCALE GENOMIC DNA]</scope>
    <source>
        <strain evidence="3">JCM 16001</strain>
    </source>
</reference>
<name>A0ABP4SFQ6_9ACTN</name>
<evidence type="ECO:0000313" key="3">
    <source>
        <dbReference type="Proteomes" id="UP001499851"/>
    </source>
</evidence>
<dbReference type="Proteomes" id="UP001499851">
    <property type="component" value="Unassembled WGS sequence"/>
</dbReference>
<organism evidence="2 3">
    <name type="scientific">Glycomyces endophyticus</name>
    <dbReference type="NCBI Taxonomy" id="480996"/>
    <lineage>
        <taxon>Bacteria</taxon>
        <taxon>Bacillati</taxon>
        <taxon>Actinomycetota</taxon>
        <taxon>Actinomycetes</taxon>
        <taxon>Glycomycetales</taxon>
        <taxon>Glycomycetaceae</taxon>
        <taxon>Glycomyces</taxon>
    </lineage>
</organism>
<dbReference type="RefSeq" id="WP_344484610.1">
    <property type="nucleotide sequence ID" value="NZ_BAAAQF010000005.1"/>
</dbReference>
<evidence type="ECO:0000313" key="2">
    <source>
        <dbReference type="EMBL" id="GAA1671975.1"/>
    </source>
</evidence>
<dbReference type="InterPro" id="IPR013321">
    <property type="entry name" value="Arc_rbn_hlx_hlx"/>
</dbReference>
<dbReference type="InterPro" id="IPR002145">
    <property type="entry name" value="CopG"/>
</dbReference>
<accession>A0ABP4SFQ6</accession>
<dbReference type="Pfam" id="PF01402">
    <property type="entry name" value="RHH_1"/>
    <property type="match status" value="1"/>
</dbReference>
<comment type="caution">
    <text evidence="2">The sequence shown here is derived from an EMBL/GenBank/DDBJ whole genome shotgun (WGS) entry which is preliminary data.</text>
</comment>
<sequence length="83" mass="9683">MHKTTLYLPEDLEHDIDAAARALGVSKAEFMRRSLERSVADAKQKRPRRDPYLVLPTGRRRARSMEEIDDAIYESVKRRASKR</sequence>
<dbReference type="CDD" id="cd21631">
    <property type="entry name" value="RHH_CopG_NikR-like"/>
    <property type="match status" value="1"/>
</dbReference>
<keyword evidence="3" id="KW-1185">Reference proteome</keyword>
<evidence type="ECO:0000259" key="1">
    <source>
        <dbReference type="Pfam" id="PF01402"/>
    </source>
</evidence>
<feature type="domain" description="Ribbon-helix-helix protein CopG" evidence="1">
    <location>
        <begin position="3"/>
        <end position="38"/>
    </location>
</feature>
<gene>
    <name evidence="2" type="ORF">GCM10009830_17660</name>
</gene>